<keyword evidence="1" id="KW-0472">Membrane</keyword>
<dbReference type="AlphaFoldDB" id="A0A178A681"/>
<feature type="transmembrane region" description="Helical" evidence="1">
    <location>
        <begin position="12"/>
        <end position="34"/>
    </location>
</feature>
<organism evidence="2 3">
    <name type="scientific">Lederbergia galactosidilytica</name>
    <dbReference type="NCBI Taxonomy" id="217031"/>
    <lineage>
        <taxon>Bacteria</taxon>
        <taxon>Bacillati</taxon>
        <taxon>Bacillota</taxon>
        <taxon>Bacilli</taxon>
        <taxon>Bacillales</taxon>
        <taxon>Bacillaceae</taxon>
        <taxon>Lederbergia</taxon>
    </lineage>
</organism>
<gene>
    <name evidence="2" type="ORF">ABB05_03090</name>
</gene>
<evidence type="ECO:0000313" key="2">
    <source>
        <dbReference type="EMBL" id="OAK75339.1"/>
    </source>
</evidence>
<evidence type="ECO:0000256" key="1">
    <source>
        <dbReference type="SAM" id="Phobius"/>
    </source>
</evidence>
<dbReference type="Proteomes" id="UP000077881">
    <property type="component" value="Unassembled WGS sequence"/>
</dbReference>
<keyword evidence="1" id="KW-1133">Transmembrane helix</keyword>
<dbReference type="RefSeq" id="WP_064467637.1">
    <property type="nucleotide sequence ID" value="NZ_LDJR01000014.1"/>
</dbReference>
<reference evidence="2 3" key="1">
    <citation type="submission" date="2015-05" db="EMBL/GenBank/DDBJ databases">
        <title>Comparison of genome.</title>
        <authorList>
            <person name="Zheng Z."/>
            <person name="Sun M."/>
        </authorList>
    </citation>
    <scope>NUCLEOTIDE SEQUENCE [LARGE SCALE GENOMIC DNA]</scope>
    <source>
        <strain evidence="2 3">G25-74</strain>
    </source>
</reference>
<sequence>MKNERGFSFLEGLLSLSLLFLICITLLPFVFSMMNKLSDGKKEMIGYRLLYEYVEQHPISEYPDKENRLSQGIQYELFYEGKAGSRRACFRYEDQQKCVQ</sequence>
<keyword evidence="1" id="KW-0812">Transmembrane</keyword>
<evidence type="ECO:0008006" key="4">
    <source>
        <dbReference type="Google" id="ProtNLM"/>
    </source>
</evidence>
<keyword evidence="3" id="KW-1185">Reference proteome</keyword>
<name>A0A178A681_9BACI</name>
<protein>
    <recommendedName>
        <fullName evidence="4">Type II secretion system protein</fullName>
    </recommendedName>
</protein>
<dbReference type="EMBL" id="LDJR01000014">
    <property type="protein sequence ID" value="OAK75339.1"/>
    <property type="molecule type" value="Genomic_DNA"/>
</dbReference>
<dbReference type="STRING" id="217031.ABB05_03090"/>
<comment type="caution">
    <text evidence="2">The sequence shown here is derived from an EMBL/GenBank/DDBJ whole genome shotgun (WGS) entry which is preliminary data.</text>
</comment>
<proteinExistence type="predicted"/>
<accession>A0A178A681</accession>
<evidence type="ECO:0000313" key="3">
    <source>
        <dbReference type="Proteomes" id="UP000077881"/>
    </source>
</evidence>